<dbReference type="NCBIfam" id="TIGR02532">
    <property type="entry name" value="IV_pilin_GFxxxE"/>
    <property type="match status" value="1"/>
</dbReference>
<keyword evidence="1" id="KW-0472">Membrane</keyword>
<dbReference type="STRING" id="1798492.A3C89_03310"/>
<evidence type="ECO:0000313" key="2">
    <source>
        <dbReference type="EMBL" id="OGG59942.1"/>
    </source>
</evidence>
<evidence type="ECO:0000313" key="3">
    <source>
        <dbReference type="Proteomes" id="UP000178794"/>
    </source>
</evidence>
<dbReference type="Gene3D" id="3.30.700.10">
    <property type="entry name" value="Glycoprotein, Type 4 Pilin"/>
    <property type="match status" value="1"/>
</dbReference>
<proteinExistence type="predicted"/>
<sequence length="166" mass="17947">MERGMSLIELLVYIAIVSIVVVVLSATYISFLNARAKTEAVAITDTALRYVAETLTRDVERATSIVTPASGVVGTSTLLMHGSSTIAYALLDGALTRTVDGVAETLTSDRVVVTQFALTHTENTQEVTGSTFDGLRWQLQAEHAYGANEYRYDAARHGAASRRSFE</sequence>
<dbReference type="InterPro" id="IPR012902">
    <property type="entry name" value="N_methyl_site"/>
</dbReference>
<evidence type="ECO:0008006" key="4">
    <source>
        <dbReference type="Google" id="ProtNLM"/>
    </source>
</evidence>
<reference evidence="2 3" key="1">
    <citation type="journal article" date="2016" name="Nat. Commun.">
        <title>Thousands of microbial genomes shed light on interconnected biogeochemical processes in an aquifer system.</title>
        <authorList>
            <person name="Anantharaman K."/>
            <person name="Brown C.T."/>
            <person name="Hug L.A."/>
            <person name="Sharon I."/>
            <person name="Castelle C.J."/>
            <person name="Probst A.J."/>
            <person name="Thomas B.C."/>
            <person name="Singh A."/>
            <person name="Wilkins M.J."/>
            <person name="Karaoz U."/>
            <person name="Brodie E.L."/>
            <person name="Williams K.H."/>
            <person name="Hubbard S.S."/>
            <person name="Banfield J.F."/>
        </authorList>
    </citation>
    <scope>NUCLEOTIDE SEQUENCE [LARGE SCALE GENOMIC DNA]</scope>
</reference>
<comment type="caution">
    <text evidence="2">The sequence shown here is derived from an EMBL/GenBank/DDBJ whole genome shotgun (WGS) entry which is preliminary data.</text>
</comment>
<keyword evidence="1" id="KW-0812">Transmembrane</keyword>
<protein>
    <recommendedName>
        <fullName evidence="4">Prepilin-type N-terminal cleavage/methylation domain-containing protein</fullName>
    </recommendedName>
</protein>
<evidence type="ECO:0000256" key="1">
    <source>
        <dbReference type="SAM" id="Phobius"/>
    </source>
</evidence>
<dbReference type="EMBL" id="MFLF01000012">
    <property type="protein sequence ID" value="OGG59942.1"/>
    <property type="molecule type" value="Genomic_DNA"/>
</dbReference>
<organism evidence="2 3">
    <name type="scientific">Candidatus Kaiserbacteria bacterium RIFCSPHIGHO2_02_FULL_50_50</name>
    <dbReference type="NCBI Taxonomy" id="1798492"/>
    <lineage>
        <taxon>Bacteria</taxon>
        <taxon>Candidatus Kaiseribacteriota</taxon>
    </lineage>
</organism>
<dbReference type="Proteomes" id="UP000178794">
    <property type="component" value="Unassembled WGS sequence"/>
</dbReference>
<feature type="transmembrane region" description="Helical" evidence="1">
    <location>
        <begin position="7"/>
        <end position="31"/>
    </location>
</feature>
<dbReference type="Pfam" id="PF07963">
    <property type="entry name" value="N_methyl"/>
    <property type="match status" value="1"/>
</dbReference>
<gene>
    <name evidence="2" type="ORF">A3C89_03310</name>
</gene>
<accession>A0A1F6DG03</accession>
<dbReference type="AlphaFoldDB" id="A0A1F6DG03"/>
<keyword evidence="1" id="KW-1133">Transmembrane helix</keyword>
<name>A0A1F6DG03_9BACT</name>